<evidence type="ECO:0000256" key="3">
    <source>
        <dbReference type="ARBA" id="ARBA00023163"/>
    </source>
</evidence>
<dbReference type="SUPFAM" id="SSF46689">
    <property type="entry name" value="Homeodomain-like"/>
    <property type="match status" value="1"/>
</dbReference>
<keyword evidence="1" id="KW-0805">Transcription regulation</keyword>
<dbReference type="GO" id="GO:0000976">
    <property type="term" value="F:transcription cis-regulatory region binding"/>
    <property type="evidence" value="ECO:0007669"/>
    <property type="project" value="TreeGrafter"/>
</dbReference>
<evidence type="ECO:0000313" key="6">
    <source>
        <dbReference type="EMBL" id="MQY04775.1"/>
    </source>
</evidence>
<dbReference type="InterPro" id="IPR054129">
    <property type="entry name" value="DesT_TetR_C"/>
</dbReference>
<protein>
    <recommendedName>
        <fullName evidence="5">HTH tetR-type domain-containing protein</fullName>
    </recommendedName>
</protein>
<keyword evidence="2 4" id="KW-0238">DNA-binding</keyword>
<dbReference type="InterPro" id="IPR050109">
    <property type="entry name" value="HTH-type_TetR-like_transc_reg"/>
</dbReference>
<name>A0A7K0BUA1_9ACTN</name>
<dbReference type="InterPro" id="IPR009057">
    <property type="entry name" value="Homeodomain-like_sf"/>
</dbReference>
<sequence length="248" mass="26585">MTGAQTGRRRFRRLPSGRRREEIISAAAAMFGARPEHEVTIDDVAAAAGTSRSSVYRFFDGRQELYGAVARRVGDELLERMHRVTDGPPSLLLRARLGIYFDFVAENAGGWGGVLGSGAAHAAEAAQTVLQEVRDRACALTLATLGAEEASPVLRGTVQAWITGVEWASAEWARTGRPERAELERLLAAHLAGMLVGAAALDPGAAERLAWLAHQEPADSSFGTLVRLIGHRVGGRELTNLARFLGHG</sequence>
<dbReference type="Pfam" id="PF21943">
    <property type="entry name" value="TetR_C_46"/>
    <property type="match status" value="1"/>
</dbReference>
<evidence type="ECO:0000256" key="1">
    <source>
        <dbReference type="ARBA" id="ARBA00023015"/>
    </source>
</evidence>
<organism evidence="6 7">
    <name type="scientific">Actinomadura macrotermitis</name>
    <dbReference type="NCBI Taxonomy" id="2585200"/>
    <lineage>
        <taxon>Bacteria</taxon>
        <taxon>Bacillati</taxon>
        <taxon>Actinomycetota</taxon>
        <taxon>Actinomycetes</taxon>
        <taxon>Streptosporangiales</taxon>
        <taxon>Thermomonosporaceae</taxon>
        <taxon>Actinomadura</taxon>
    </lineage>
</organism>
<evidence type="ECO:0000256" key="2">
    <source>
        <dbReference type="ARBA" id="ARBA00023125"/>
    </source>
</evidence>
<dbReference type="InterPro" id="IPR001647">
    <property type="entry name" value="HTH_TetR"/>
</dbReference>
<evidence type="ECO:0000256" key="4">
    <source>
        <dbReference type="PROSITE-ProRule" id="PRU00335"/>
    </source>
</evidence>
<dbReference type="RefSeq" id="WP_194293313.1">
    <property type="nucleotide sequence ID" value="NZ_WEGH01000002.1"/>
</dbReference>
<evidence type="ECO:0000313" key="7">
    <source>
        <dbReference type="Proteomes" id="UP000487268"/>
    </source>
</evidence>
<dbReference type="AlphaFoldDB" id="A0A7K0BUA1"/>
<proteinExistence type="predicted"/>
<dbReference type="PROSITE" id="PS50977">
    <property type="entry name" value="HTH_TETR_2"/>
    <property type="match status" value="1"/>
</dbReference>
<evidence type="ECO:0000259" key="5">
    <source>
        <dbReference type="PROSITE" id="PS50977"/>
    </source>
</evidence>
<dbReference type="EMBL" id="WEGH01000002">
    <property type="protein sequence ID" value="MQY04775.1"/>
    <property type="molecule type" value="Genomic_DNA"/>
</dbReference>
<dbReference type="PANTHER" id="PTHR30055:SF174">
    <property type="entry name" value="TRANSCRIPTIONAL REGULATORY PROTEIN (PROBABLY TETR-FAMILY)-RELATED"/>
    <property type="match status" value="1"/>
</dbReference>
<keyword evidence="7" id="KW-1185">Reference proteome</keyword>
<dbReference type="Gene3D" id="1.10.357.10">
    <property type="entry name" value="Tetracycline Repressor, domain 2"/>
    <property type="match status" value="1"/>
</dbReference>
<dbReference type="Pfam" id="PF00440">
    <property type="entry name" value="TetR_N"/>
    <property type="match status" value="1"/>
</dbReference>
<feature type="DNA-binding region" description="H-T-H motif" evidence="4">
    <location>
        <begin position="40"/>
        <end position="59"/>
    </location>
</feature>
<feature type="domain" description="HTH tetR-type" evidence="5">
    <location>
        <begin position="17"/>
        <end position="77"/>
    </location>
</feature>
<accession>A0A7K0BUA1</accession>
<gene>
    <name evidence="6" type="ORF">ACRB68_28370</name>
</gene>
<comment type="caution">
    <text evidence="6">The sequence shown here is derived from an EMBL/GenBank/DDBJ whole genome shotgun (WGS) entry which is preliminary data.</text>
</comment>
<keyword evidence="3" id="KW-0804">Transcription</keyword>
<dbReference type="PANTHER" id="PTHR30055">
    <property type="entry name" value="HTH-TYPE TRANSCRIPTIONAL REGULATOR RUTR"/>
    <property type="match status" value="1"/>
</dbReference>
<dbReference type="Proteomes" id="UP000487268">
    <property type="component" value="Unassembled WGS sequence"/>
</dbReference>
<reference evidence="6 7" key="1">
    <citation type="submission" date="2019-10" db="EMBL/GenBank/DDBJ databases">
        <title>Actinomadura rubteroloni sp. nov. and Actinomadura macrotermitis sp. nov., isolated from the gut of fungus growing-termite Macrotermes natalensis.</title>
        <authorList>
            <person name="Benndorf R."/>
            <person name="Martin K."/>
            <person name="Kuefner M."/>
            <person name="De Beer W."/>
            <person name="Kaster A.-K."/>
            <person name="Vollmers J."/>
            <person name="Poulsen M."/>
            <person name="Beemelmanns C."/>
        </authorList>
    </citation>
    <scope>NUCLEOTIDE SEQUENCE [LARGE SCALE GENOMIC DNA]</scope>
    <source>
        <strain evidence="6 7">RB68</strain>
    </source>
</reference>
<dbReference type="GO" id="GO:0003700">
    <property type="term" value="F:DNA-binding transcription factor activity"/>
    <property type="evidence" value="ECO:0007669"/>
    <property type="project" value="TreeGrafter"/>
</dbReference>